<proteinExistence type="predicted"/>
<keyword evidence="1" id="KW-0472">Membrane</keyword>
<keyword evidence="1" id="KW-1133">Transmembrane helix</keyword>
<organism evidence="2">
    <name type="scientific">uncultured Caudovirales phage</name>
    <dbReference type="NCBI Taxonomy" id="2100421"/>
    <lineage>
        <taxon>Viruses</taxon>
        <taxon>Duplodnaviria</taxon>
        <taxon>Heunggongvirae</taxon>
        <taxon>Uroviricota</taxon>
        <taxon>Caudoviricetes</taxon>
        <taxon>Peduoviridae</taxon>
        <taxon>Maltschvirus</taxon>
        <taxon>Maltschvirus maltsch</taxon>
    </lineage>
</organism>
<reference evidence="2" key="1">
    <citation type="submission" date="2020-05" db="EMBL/GenBank/DDBJ databases">
        <authorList>
            <person name="Chiriac C."/>
            <person name="Salcher M."/>
            <person name="Ghai R."/>
            <person name="Kavagutti S V."/>
        </authorList>
    </citation>
    <scope>NUCLEOTIDE SEQUENCE</scope>
</reference>
<keyword evidence="1" id="KW-0812">Transmembrane</keyword>
<evidence type="ECO:0000256" key="1">
    <source>
        <dbReference type="SAM" id="Phobius"/>
    </source>
</evidence>
<evidence type="ECO:0000313" key="2">
    <source>
        <dbReference type="EMBL" id="CAB4199910.1"/>
    </source>
</evidence>
<sequence length="54" mass="5724">MNTKKFHRTLEEAFGPGHRGGIYSRPDPMPLCDKITLAAAGLALLAVVAFGLVA</sequence>
<feature type="transmembrane region" description="Helical" evidence="1">
    <location>
        <begin position="35"/>
        <end position="53"/>
    </location>
</feature>
<name>A0A6J5RRB6_9CAUD</name>
<dbReference type="EMBL" id="LR797294">
    <property type="protein sequence ID" value="CAB4199910.1"/>
    <property type="molecule type" value="Genomic_DNA"/>
</dbReference>
<protein>
    <submittedName>
        <fullName evidence="2">Uncharacterized protein</fullName>
    </submittedName>
</protein>
<accession>A0A6J5RRB6</accession>
<gene>
    <name evidence="2" type="ORF">UFOVP1356_14</name>
</gene>